<feature type="binding site" evidence="2">
    <location>
        <position position="103"/>
    </location>
    <ligand>
        <name>Mn(2+)</name>
        <dbReference type="ChEBI" id="CHEBI:29035"/>
        <label>2</label>
    </ligand>
</feature>
<reference evidence="4" key="1">
    <citation type="submission" date="2022-06" db="EMBL/GenBank/DDBJ databases">
        <title>Genomic Encyclopedia of Archaeal and Bacterial Type Strains, Phase II (KMG-II): from individual species to whole genera.</title>
        <authorList>
            <person name="Goeker M."/>
        </authorList>
    </citation>
    <scope>NUCLEOTIDE SEQUENCE</scope>
    <source>
        <strain evidence="4">DSM 43935</strain>
    </source>
</reference>
<dbReference type="InterPro" id="IPR036264">
    <property type="entry name" value="Bact_exopeptidase_dim_dom"/>
</dbReference>
<keyword evidence="2" id="KW-0479">Metal-binding</keyword>
<dbReference type="PANTHER" id="PTHR11014">
    <property type="entry name" value="PEPTIDASE M20 FAMILY MEMBER"/>
    <property type="match status" value="1"/>
</dbReference>
<feature type="binding site" evidence="2">
    <location>
        <position position="165"/>
    </location>
    <ligand>
        <name>Mn(2+)</name>
        <dbReference type="ChEBI" id="CHEBI:29035"/>
        <label>2</label>
    </ligand>
</feature>
<keyword evidence="5" id="KW-1185">Reference proteome</keyword>
<dbReference type="AlphaFoldDB" id="A0AAE3KGY3"/>
<dbReference type="Proteomes" id="UP001206128">
    <property type="component" value="Unassembled WGS sequence"/>
</dbReference>
<dbReference type="FunFam" id="3.30.70.360:FF:000001">
    <property type="entry name" value="N-acetyldiaminopimelate deacetylase"/>
    <property type="match status" value="1"/>
</dbReference>
<feature type="binding site" evidence="2">
    <location>
        <position position="368"/>
    </location>
    <ligand>
        <name>Mn(2+)</name>
        <dbReference type="ChEBI" id="CHEBI:29035"/>
        <label>2</label>
    </ligand>
</feature>
<name>A0AAE3KGY3_9PSEU</name>
<dbReference type="RefSeq" id="WP_253772875.1">
    <property type="nucleotide sequence ID" value="NZ_JAMTCK010000008.1"/>
</dbReference>
<feature type="binding site" evidence="2">
    <location>
        <position position="101"/>
    </location>
    <ligand>
        <name>Mn(2+)</name>
        <dbReference type="ChEBI" id="CHEBI:29035"/>
        <label>2</label>
    </ligand>
</feature>
<dbReference type="Gene3D" id="3.30.70.360">
    <property type="match status" value="1"/>
</dbReference>
<keyword evidence="1 4" id="KW-0378">Hydrolase</keyword>
<dbReference type="SUPFAM" id="SSF55031">
    <property type="entry name" value="Bacterial exopeptidase dimerisation domain"/>
    <property type="match status" value="1"/>
</dbReference>
<dbReference type="Pfam" id="PF07687">
    <property type="entry name" value="M20_dimer"/>
    <property type="match status" value="1"/>
</dbReference>
<feature type="domain" description="Peptidase M20 dimerisation" evidence="3">
    <location>
        <begin position="188"/>
        <end position="275"/>
    </location>
</feature>
<dbReference type="GO" id="GO:0019877">
    <property type="term" value="P:diaminopimelate biosynthetic process"/>
    <property type="evidence" value="ECO:0007669"/>
    <property type="project" value="UniProtKB-ARBA"/>
</dbReference>
<dbReference type="InterPro" id="IPR011650">
    <property type="entry name" value="Peptidase_M20_dimer"/>
</dbReference>
<dbReference type="CDD" id="cd03886">
    <property type="entry name" value="M20_Acy1"/>
    <property type="match status" value="1"/>
</dbReference>
<dbReference type="NCBIfam" id="TIGR01891">
    <property type="entry name" value="amidohydrolases"/>
    <property type="match status" value="1"/>
</dbReference>
<dbReference type="Pfam" id="PF01546">
    <property type="entry name" value="Peptidase_M20"/>
    <property type="match status" value="1"/>
</dbReference>
<keyword evidence="2" id="KW-0464">Manganese</keyword>
<dbReference type="Gene3D" id="3.40.630.10">
    <property type="entry name" value="Zn peptidases"/>
    <property type="match status" value="1"/>
</dbReference>
<comment type="cofactor">
    <cofactor evidence="2">
        <name>Mn(2+)</name>
        <dbReference type="ChEBI" id="CHEBI:29035"/>
    </cofactor>
    <text evidence="2">The Mn(2+) ion enhances activity.</text>
</comment>
<sequence>MTVREDAAALRDELVALRRALHADPEVGLHLPRTRDRVLAAVDGLGLEVRTGSAVTSVTGVLRGGRPGPTVLLRGDMDALPMRENTGLPFASRTGDTMHACGHDLHTAMLVGAARLLAARRAELAGDVVFMFQPGEEGWNGAQHMIDEGLFEASGSKPVAAYALHVRSAGLASGVFSARAGTMLSAADGLHVVVRGRGGHGSQPHLAKDPVPVACEMVLALESALTRAINVFDPVVLTVGNFHAGTQRNIIPDTARFEATVRSFSPQAQARIEEVAVEVCRGVAAAHGVEVDVEYRREFPMTINDDVEAEFAASTVREVFGEQHYQPLDQPWQASEDFSLVLNEVPGAFVFLGACPPGLDPATAPNNHSPVVDFDESVLPEGAALLAELAIRRLAAER</sequence>
<organism evidence="4 5">
    <name type="scientific">Goodfellowiella coeruleoviolacea</name>
    <dbReference type="NCBI Taxonomy" id="334858"/>
    <lineage>
        <taxon>Bacteria</taxon>
        <taxon>Bacillati</taxon>
        <taxon>Actinomycetota</taxon>
        <taxon>Actinomycetes</taxon>
        <taxon>Pseudonocardiales</taxon>
        <taxon>Pseudonocardiaceae</taxon>
        <taxon>Goodfellowiella</taxon>
    </lineage>
</organism>
<evidence type="ECO:0000313" key="4">
    <source>
        <dbReference type="EMBL" id="MCP2166715.1"/>
    </source>
</evidence>
<accession>A0AAE3KGY3</accession>
<dbReference type="PANTHER" id="PTHR11014:SF63">
    <property type="entry name" value="METALLOPEPTIDASE, PUTATIVE (AFU_ORTHOLOGUE AFUA_6G09600)-RELATED"/>
    <property type="match status" value="1"/>
</dbReference>
<dbReference type="GO" id="GO:0050118">
    <property type="term" value="F:N-acetyldiaminopimelate deacetylase activity"/>
    <property type="evidence" value="ECO:0007669"/>
    <property type="project" value="UniProtKB-ARBA"/>
</dbReference>
<dbReference type="PIRSF" id="PIRSF005962">
    <property type="entry name" value="Pept_M20D_amidohydro"/>
    <property type="match status" value="1"/>
</dbReference>
<dbReference type="SUPFAM" id="SSF53187">
    <property type="entry name" value="Zn-dependent exopeptidases"/>
    <property type="match status" value="1"/>
</dbReference>
<dbReference type="InterPro" id="IPR002933">
    <property type="entry name" value="Peptidase_M20"/>
</dbReference>
<dbReference type="EMBL" id="JAMTCK010000008">
    <property type="protein sequence ID" value="MCP2166715.1"/>
    <property type="molecule type" value="Genomic_DNA"/>
</dbReference>
<dbReference type="InterPro" id="IPR017439">
    <property type="entry name" value="Amidohydrolase"/>
</dbReference>
<protein>
    <submittedName>
        <fullName evidence="4">Hippurate hydrolase</fullName>
    </submittedName>
</protein>
<comment type="caution">
    <text evidence="4">The sequence shown here is derived from an EMBL/GenBank/DDBJ whole genome shotgun (WGS) entry which is preliminary data.</text>
</comment>
<evidence type="ECO:0000256" key="2">
    <source>
        <dbReference type="PIRSR" id="PIRSR005962-1"/>
    </source>
</evidence>
<evidence type="ECO:0000256" key="1">
    <source>
        <dbReference type="ARBA" id="ARBA00022801"/>
    </source>
</evidence>
<gene>
    <name evidence="4" type="ORF">LX83_003587</name>
</gene>
<evidence type="ECO:0000313" key="5">
    <source>
        <dbReference type="Proteomes" id="UP001206128"/>
    </source>
</evidence>
<dbReference type="GO" id="GO:0046872">
    <property type="term" value="F:metal ion binding"/>
    <property type="evidence" value="ECO:0007669"/>
    <property type="project" value="UniProtKB-KW"/>
</dbReference>
<feature type="binding site" evidence="2">
    <location>
        <position position="137"/>
    </location>
    <ligand>
        <name>Mn(2+)</name>
        <dbReference type="ChEBI" id="CHEBI:29035"/>
        <label>2</label>
    </ligand>
</feature>
<evidence type="ECO:0000259" key="3">
    <source>
        <dbReference type="Pfam" id="PF07687"/>
    </source>
</evidence>
<proteinExistence type="predicted"/>